<evidence type="ECO:0000256" key="3">
    <source>
        <dbReference type="ARBA" id="ARBA00023004"/>
    </source>
</evidence>
<feature type="chain" id="PRO_5022763301" evidence="5">
    <location>
        <begin position="28"/>
        <end position="1324"/>
    </location>
</feature>
<dbReference type="InterPro" id="IPR029062">
    <property type="entry name" value="Class_I_gatase-like"/>
</dbReference>
<evidence type="ECO:0000256" key="4">
    <source>
        <dbReference type="PROSITE-ProRule" id="PRU00433"/>
    </source>
</evidence>
<dbReference type="InterPro" id="IPR055557">
    <property type="entry name" value="DUF7133"/>
</dbReference>
<keyword evidence="5" id="KW-0732">Signal</keyword>
<dbReference type="Gene3D" id="2.120.10.30">
    <property type="entry name" value="TolB, C-terminal domain"/>
    <property type="match status" value="1"/>
</dbReference>
<keyword evidence="2 4" id="KW-0479">Metal-binding</keyword>
<dbReference type="Gene3D" id="1.25.10.10">
    <property type="entry name" value="Leucine-rich Repeat Variant"/>
    <property type="match status" value="1"/>
</dbReference>
<dbReference type="SUPFAM" id="SSF46626">
    <property type="entry name" value="Cytochrome c"/>
    <property type="match status" value="1"/>
</dbReference>
<dbReference type="InterPro" id="IPR016024">
    <property type="entry name" value="ARM-type_fold"/>
</dbReference>
<dbReference type="Pfam" id="PF06283">
    <property type="entry name" value="ThuA"/>
    <property type="match status" value="1"/>
</dbReference>
<dbReference type="InterPro" id="IPR009056">
    <property type="entry name" value="Cyt_c-like_dom"/>
</dbReference>
<dbReference type="Gene3D" id="1.10.760.10">
    <property type="entry name" value="Cytochrome c-like domain"/>
    <property type="match status" value="1"/>
</dbReference>
<dbReference type="Gene3D" id="3.40.50.880">
    <property type="match status" value="1"/>
</dbReference>
<dbReference type="Pfam" id="PF23500">
    <property type="entry name" value="DUF7133"/>
    <property type="match status" value="1"/>
</dbReference>
<proteinExistence type="predicted"/>
<evidence type="ECO:0000256" key="5">
    <source>
        <dbReference type="SAM" id="SignalP"/>
    </source>
</evidence>
<gene>
    <name evidence="7" type="ORF">Pan14r_17090</name>
</gene>
<dbReference type="GO" id="GO:0020037">
    <property type="term" value="F:heme binding"/>
    <property type="evidence" value="ECO:0007669"/>
    <property type="project" value="InterPro"/>
</dbReference>
<evidence type="ECO:0000313" key="7">
    <source>
        <dbReference type="EMBL" id="TWT69423.1"/>
    </source>
</evidence>
<dbReference type="NCBIfam" id="TIGR02603">
    <property type="entry name" value="CxxCH_TIGR02603"/>
    <property type="match status" value="1"/>
</dbReference>
<dbReference type="GO" id="GO:0046872">
    <property type="term" value="F:metal ion binding"/>
    <property type="evidence" value="ECO:0007669"/>
    <property type="project" value="UniProtKB-KW"/>
</dbReference>
<dbReference type="OrthoDB" id="232040at2"/>
<evidence type="ECO:0000313" key="8">
    <source>
        <dbReference type="Proteomes" id="UP000317238"/>
    </source>
</evidence>
<dbReference type="InterPro" id="IPR036909">
    <property type="entry name" value="Cyt_c-like_dom_sf"/>
</dbReference>
<feature type="domain" description="Cytochrome c" evidence="6">
    <location>
        <begin position="1185"/>
        <end position="1321"/>
    </location>
</feature>
<dbReference type="EMBL" id="SJPL01000001">
    <property type="protein sequence ID" value="TWT69423.1"/>
    <property type="molecule type" value="Genomic_DNA"/>
</dbReference>
<keyword evidence="1 4" id="KW-0349">Heme</keyword>
<dbReference type="InterPro" id="IPR013427">
    <property type="entry name" value="Haem-bd_dom_put"/>
</dbReference>
<comment type="caution">
    <text evidence="7">The sequence shown here is derived from an EMBL/GenBank/DDBJ whole genome shotgun (WGS) entry which is preliminary data.</text>
</comment>
<dbReference type="Proteomes" id="UP000317238">
    <property type="component" value="Unassembled WGS sequence"/>
</dbReference>
<dbReference type="SUPFAM" id="SSF52317">
    <property type="entry name" value="Class I glutamine amidotransferase-like"/>
    <property type="match status" value="1"/>
</dbReference>
<dbReference type="SUPFAM" id="SSF48371">
    <property type="entry name" value="ARM repeat"/>
    <property type="match status" value="1"/>
</dbReference>
<dbReference type="PANTHER" id="PTHR33546">
    <property type="entry name" value="LARGE, MULTIFUNCTIONAL SECRETED PROTEIN-RELATED"/>
    <property type="match status" value="1"/>
</dbReference>
<dbReference type="InterPro" id="IPR013428">
    <property type="entry name" value="Membrane-bound_put_N"/>
</dbReference>
<feature type="signal peptide" evidence="5">
    <location>
        <begin position="1"/>
        <end position="27"/>
    </location>
</feature>
<sequence precursor="true">MMTFASCAPMCAAAALLSTLCFASVHAADARDDSKPDILMIAGSRSHGYGAHEHYAGLKILEEAIVASTDRVNVRVVRGWPEDKALVDDAESIVIYCDGGGRHLALEHRDALAEKMAAGCGFVCLHYAVEVPPSAQDDWLAWLGGNFELNYSVNPHWHADFANLPDHPVTAGVKPFGSEDEWYFHLRFTDQPGLQPILSAVAPPETMRRKDGAHSGNPHVRKSVARGDSQTVAWVFDRPDGGRSFGFTGGHFHWNWGHAPVRRLVTNAIRWTAGESLDADGSQLQSVKFDDLLENQDYDPPKNFNKDDVFEKFELQNISSVTPMRSITGAGMLVRTEDPRHPENAIAGIDVAPGVAATLVASEPTLRSLTNLDIDDRGRIWLCDVMNYRRRQGARPEGDRILILEDTDGDGVADDVKTFYQGRDIDSAMGICVLGNEIIVSASPSILKFTDTNGDDVPDRKEVIYTDVGQPQHDHSAHSFLFGDDGKLYWNFGNTGMQVKDAKGQTVVDIHGRPVVDNGQPFYGGMPFRTDLDGSNFEVLAHNFRNNWETTVDSFGTLWQSDNDDDGNRGTRINFVMQHGNYGYRDELTGASWKAQRITMDDEIPLRHWHLNDPGVVPNVLQTGAGSPSGICMYEGQLLPKRFWNQVIHCDPGPNVVRAYPMKSDGAGYTADIDPILTGTRDQWFRPADVCVAPDGSLFVTDWYDPGVGGHRQEDSDRGRLFRVAPPRSKYQVPTFDYSTADGAIAAMKNPARSVRFKAWQALHAMGTDAEAALFDVYRHDPNPRYRARALWLLGKTDGRGPHYVDEASKDADPNIRIVSIRLAGQLGMSTAQTLGQLAEDPDPQVRRELAVSLRFDDTDAMPGVFATLAAGYDGQDRWMLEALGIASDLRAADCFAAWMQHIDGQWDSPSGRELVWRLRAPESADLIADLLSKADLSDSDERRYFRAMEYHSDDVRAASLSRLVNHLIDCDLDDTIADRRIVRSVQRIRDFDAANRSPKIAAAIDRHVQSQRGTANYLTLIKRFQPQKLESAFESLMLSDGNSSAAVEALSTVLQEQSGVDRINRWMRDADTAKATRTIRLVGMLGNPRAMSMLSSLVANANQPFATRSVAIASMAGNNIGQKKLLELATGGKLPADTRLLVGGRLASVSNADIRNQAAKILPLPQQADHEPLAPLDQLAKMNGDVEQGRKLFRGVATCSNCHLVDGFGKTVGPDLSEIGSKLSREAMFTSILDPSAGISHNYENYVALLDSGQIITGVMVSETDDSVTLRTAEAIDREIDKDELEEIIKSEKSIMPENLHHTTDQQGLVDLVEYLMTLTKKE</sequence>
<reference evidence="7 8" key="1">
    <citation type="submission" date="2019-02" db="EMBL/GenBank/DDBJ databases">
        <title>Deep-cultivation of Planctomycetes and their phenomic and genomic characterization uncovers novel biology.</title>
        <authorList>
            <person name="Wiegand S."/>
            <person name="Jogler M."/>
            <person name="Boedeker C."/>
            <person name="Pinto D."/>
            <person name="Vollmers J."/>
            <person name="Rivas-Marin E."/>
            <person name="Kohn T."/>
            <person name="Peeters S.H."/>
            <person name="Heuer A."/>
            <person name="Rast P."/>
            <person name="Oberbeckmann S."/>
            <person name="Bunk B."/>
            <person name="Jeske O."/>
            <person name="Meyerdierks A."/>
            <person name="Storesund J.E."/>
            <person name="Kallscheuer N."/>
            <person name="Luecker S."/>
            <person name="Lage O.M."/>
            <person name="Pohl T."/>
            <person name="Merkel B.J."/>
            <person name="Hornburger P."/>
            <person name="Mueller R.-W."/>
            <person name="Bruemmer F."/>
            <person name="Labrenz M."/>
            <person name="Spormann A.M."/>
            <person name="Op Den Camp H."/>
            <person name="Overmann J."/>
            <person name="Amann R."/>
            <person name="Jetten M.S.M."/>
            <person name="Mascher T."/>
            <person name="Medema M.H."/>
            <person name="Devos D.P."/>
            <person name="Kaster A.-K."/>
            <person name="Ovreas L."/>
            <person name="Rohde M."/>
            <person name="Galperin M.Y."/>
            <person name="Jogler C."/>
        </authorList>
    </citation>
    <scope>NUCLEOTIDE SEQUENCE [LARGE SCALE GENOMIC DNA]</scope>
    <source>
        <strain evidence="7 8">Pan14r</strain>
    </source>
</reference>
<dbReference type="PANTHER" id="PTHR33546:SF1">
    <property type="entry name" value="LARGE, MULTIFUNCTIONAL SECRETED PROTEIN"/>
    <property type="match status" value="1"/>
</dbReference>
<keyword evidence="3 4" id="KW-0408">Iron</keyword>
<dbReference type="NCBIfam" id="TIGR02604">
    <property type="entry name" value="Piru_Ver_Nterm"/>
    <property type="match status" value="1"/>
</dbReference>
<name>A0A5C5Y3W9_9PLAN</name>
<dbReference type="InterPro" id="IPR011041">
    <property type="entry name" value="Quinoprot_gluc/sorb_DH_b-prop"/>
</dbReference>
<accession>A0A5C5Y3W9</accession>
<evidence type="ECO:0000259" key="6">
    <source>
        <dbReference type="PROSITE" id="PS51007"/>
    </source>
</evidence>
<dbReference type="GO" id="GO:0009055">
    <property type="term" value="F:electron transfer activity"/>
    <property type="evidence" value="ECO:0007669"/>
    <property type="project" value="InterPro"/>
</dbReference>
<dbReference type="InterPro" id="IPR029010">
    <property type="entry name" value="ThuA-like"/>
</dbReference>
<dbReference type="PROSITE" id="PS51007">
    <property type="entry name" value="CYTC"/>
    <property type="match status" value="1"/>
</dbReference>
<dbReference type="SUPFAM" id="SSF50952">
    <property type="entry name" value="Soluble quinoprotein glucose dehydrogenase"/>
    <property type="match status" value="1"/>
</dbReference>
<dbReference type="InterPro" id="IPR011042">
    <property type="entry name" value="6-blade_b-propeller_TolB-like"/>
</dbReference>
<keyword evidence="8" id="KW-1185">Reference proteome</keyword>
<dbReference type="InterPro" id="IPR011989">
    <property type="entry name" value="ARM-like"/>
</dbReference>
<evidence type="ECO:0000256" key="1">
    <source>
        <dbReference type="ARBA" id="ARBA00022617"/>
    </source>
</evidence>
<evidence type="ECO:0000256" key="2">
    <source>
        <dbReference type="ARBA" id="ARBA00022723"/>
    </source>
</evidence>
<protein>
    <submittedName>
        <fullName evidence="7">Trehalose utilization</fullName>
    </submittedName>
</protein>
<organism evidence="7 8">
    <name type="scientific">Crateriforma conspicua</name>
    <dbReference type="NCBI Taxonomy" id="2527996"/>
    <lineage>
        <taxon>Bacteria</taxon>
        <taxon>Pseudomonadati</taxon>
        <taxon>Planctomycetota</taxon>
        <taxon>Planctomycetia</taxon>
        <taxon>Planctomycetales</taxon>
        <taxon>Planctomycetaceae</taxon>
        <taxon>Crateriforma</taxon>
    </lineage>
</organism>